<name>A0ABX7S455_9BACT</name>
<dbReference type="SUPFAM" id="SSF68923">
    <property type="entry name" value="PEP carboxykinase N-terminal domain"/>
    <property type="match status" value="1"/>
</dbReference>
<proteinExistence type="inferred from homology"/>
<comment type="pathway">
    <text evidence="1">Carbohydrate biosynthesis; gluconeogenesis.</text>
</comment>
<keyword evidence="9" id="KW-1185">Reference proteome</keyword>
<evidence type="ECO:0000313" key="8">
    <source>
        <dbReference type="EMBL" id="QTA37192.1"/>
    </source>
</evidence>
<protein>
    <recommendedName>
        <fullName evidence="3">phosphoenolpyruvate carboxykinase (ATP)</fullName>
        <ecNumber evidence="3">4.1.1.49</ecNumber>
    </recommendedName>
</protein>
<reference evidence="8 9" key="1">
    <citation type="submission" date="2021-03" db="EMBL/GenBank/DDBJ databases">
        <title>Thermosipho ferrireducens sp.nov., an anaerobic thermophilic iron-reducing bacterium isolated from a deep-sea hydrothermal sulfide deposits.</title>
        <authorList>
            <person name="Zeng X."/>
            <person name="Chen Y."/>
            <person name="Shao Z."/>
        </authorList>
    </citation>
    <scope>NUCLEOTIDE SEQUENCE [LARGE SCALE GENOMIC DNA]</scope>
    <source>
        <strain evidence="8 9">JL129W03</strain>
    </source>
</reference>
<keyword evidence="5" id="KW-0067">ATP-binding</keyword>
<evidence type="ECO:0000256" key="1">
    <source>
        <dbReference type="ARBA" id="ARBA00004742"/>
    </source>
</evidence>
<dbReference type="RefSeq" id="WP_207565917.1">
    <property type="nucleotide sequence ID" value="NZ_CP071446.1"/>
</dbReference>
<evidence type="ECO:0000256" key="2">
    <source>
        <dbReference type="ARBA" id="ARBA00006052"/>
    </source>
</evidence>
<gene>
    <name evidence="8" type="ORF">JYK00_05430</name>
</gene>
<dbReference type="EMBL" id="CP071446">
    <property type="protein sequence ID" value="QTA37192.1"/>
    <property type="molecule type" value="Genomic_DNA"/>
</dbReference>
<evidence type="ECO:0000256" key="6">
    <source>
        <dbReference type="ARBA" id="ARBA00023239"/>
    </source>
</evidence>
<dbReference type="Proteomes" id="UP000671862">
    <property type="component" value="Chromosome"/>
</dbReference>
<organism evidence="8 9">
    <name type="scientific">Thermosipho ferrireducens</name>
    <dbReference type="NCBI Taxonomy" id="2571116"/>
    <lineage>
        <taxon>Bacteria</taxon>
        <taxon>Thermotogati</taxon>
        <taxon>Thermotogota</taxon>
        <taxon>Thermotogae</taxon>
        <taxon>Thermotogales</taxon>
        <taxon>Fervidobacteriaceae</taxon>
        <taxon>Thermosipho</taxon>
    </lineage>
</organism>
<evidence type="ECO:0000313" key="9">
    <source>
        <dbReference type="Proteomes" id="UP000671862"/>
    </source>
</evidence>
<evidence type="ECO:0000256" key="3">
    <source>
        <dbReference type="ARBA" id="ARBA00012363"/>
    </source>
</evidence>
<evidence type="ECO:0000256" key="4">
    <source>
        <dbReference type="ARBA" id="ARBA00022741"/>
    </source>
</evidence>
<comment type="similarity">
    <text evidence="2">Belongs to the phosphoenolpyruvate carboxykinase (ATP) family.</text>
</comment>
<dbReference type="EC" id="4.1.1.49" evidence="3"/>
<dbReference type="InterPro" id="IPR001272">
    <property type="entry name" value="PEP_carboxykinase_ATP"/>
</dbReference>
<comment type="catalytic activity">
    <reaction evidence="7">
        <text>oxaloacetate + ATP = phosphoenolpyruvate + ADP + CO2</text>
        <dbReference type="Rhea" id="RHEA:18617"/>
        <dbReference type="ChEBI" id="CHEBI:16452"/>
        <dbReference type="ChEBI" id="CHEBI:16526"/>
        <dbReference type="ChEBI" id="CHEBI:30616"/>
        <dbReference type="ChEBI" id="CHEBI:58702"/>
        <dbReference type="ChEBI" id="CHEBI:456216"/>
        <dbReference type="EC" id="4.1.1.49"/>
    </reaction>
</comment>
<sequence>MSTKESFYKNEISRKNPLFSRMRVTVETAFYRNNVETVSTPKEAYKLALKSPGTIVTDWEVYKPEFLGLDRGTKVLLFNDGAITGRYAAGRRIIGTPGIDDEKYAEIVREAVYRSRYKKMYHGISFTGLSREFMVKNHILIPEGHENLLYNWLLNFQFPSPEYEKMYLDSEKFEDGDIYIFTDPDWTHPDYPFGLAIFDPDHNCAAILGMRYFGEFKKGTLTLGWATANRNNFVSCHGGLKRFECKDKIYVTAFFGLSGSGKSTLTHAKHGGKYRISVLHDDAFIISLDNLSSIALEPSYFDKTSDYPSDSMDNKYLLTVQNCGVTKDEKGRIIPVMEDIRNGNGRAIKSKLWSQNRMDKIDEPINSIFWLMRDPVLPPVVKIDDVILASTMGAALTTKRTTAEKLDSGVDPNALVFEPYANPFRTYPLVDDYMKFKRLFEKGVECYILNTGYFLEKKIPKEVTISIVEKIMENKLTWKSWIKDLRYGVIDGFEPPESSEYKHLLKESILRRLKFIVLKKTENGGRDKLPEETENVLQILMESI</sequence>
<evidence type="ECO:0000256" key="7">
    <source>
        <dbReference type="ARBA" id="ARBA00047371"/>
    </source>
</evidence>
<dbReference type="Gene3D" id="3.90.228.20">
    <property type="match status" value="1"/>
</dbReference>
<dbReference type="SUPFAM" id="SSF53795">
    <property type="entry name" value="PEP carboxykinase-like"/>
    <property type="match status" value="1"/>
</dbReference>
<keyword evidence="6" id="KW-0456">Lyase</keyword>
<dbReference type="InterPro" id="IPR008210">
    <property type="entry name" value="PEP_carboxykinase_N"/>
</dbReference>
<keyword evidence="4" id="KW-0547">Nucleotide-binding</keyword>
<accession>A0ABX7S455</accession>
<dbReference type="InterPro" id="IPR013035">
    <property type="entry name" value="PEP_carboxykinase_C"/>
</dbReference>
<evidence type="ECO:0000256" key="5">
    <source>
        <dbReference type="ARBA" id="ARBA00022840"/>
    </source>
</evidence>
<dbReference type="Pfam" id="PF01293">
    <property type="entry name" value="PEPCK_ATP"/>
    <property type="match status" value="1"/>
</dbReference>